<dbReference type="EMBL" id="WSEK01000005">
    <property type="protein sequence ID" value="MVQ51567.1"/>
    <property type="molecule type" value="Genomic_DNA"/>
</dbReference>
<organism evidence="2 3">
    <name type="scientific">Nocardioides agri</name>
    <dbReference type="NCBI Taxonomy" id="2682843"/>
    <lineage>
        <taxon>Bacteria</taxon>
        <taxon>Bacillati</taxon>
        <taxon>Actinomycetota</taxon>
        <taxon>Actinomycetes</taxon>
        <taxon>Propionibacteriales</taxon>
        <taxon>Nocardioidaceae</taxon>
        <taxon>Nocardioides</taxon>
    </lineage>
</organism>
<name>A0A6L6XXY9_9ACTN</name>
<dbReference type="RefSeq" id="WP_157346495.1">
    <property type="nucleotide sequence ID" value="NZ_WSEK01000005.1"/>
</dbReference>
<feature type="compositionally biased region" description="Basic and acidic residues" evidence="1">
    <location>
        <begin position="168"/>
        <end position="191"/>
    </location>
</feature>
<reference evidence="2 3" key="1">
    <citation type="submission" date="2019-12" db="EMBL/GenBank/DDBJ databases">
        <authorList>
            <person name="Huq M.A."/>
        </authorList>
    </citation>
    <scope>NUCLEOTIDE SEQUENCE [LARGE SCALE GENOMIC DNA]</scope>
    <source>
        <strain evidence="2 3">MAH-18</strain>
    </source>
</reference>
<dbReference type="Gene3D" id="6.10.140.1430">
    <property type="match status" value="1"/>
</dbReference>
<dbReference type="AlphaFoldDB" id="A0A6L6XXY9"/>
<dbReference type="InterPro" id="IPR022062">
    <property type="entry name" value="DUF3618"/>
</dbReference>
<dbReference type="Proteomes" id="UP000473525">
    <property type="component" value="Unassembled WGS sequence"/>
</dbReference>
<proteinExistence type="predicted"/>
<accession>A0A6L6XXY9</accession>
<evidence type="ECO:0000256" key="1">
    <source>
        <dbReference type="SAM" id="MobiDB-lite"/>
    </source>
</evidence>
<sequence>MGQGTEELSTEIAQTRNSLASDLDALHDRISPSAIVERRKSAAKGRMRQVRQRVMGTVHDARNTTASGVSSMGESAHGAVGTAQEKYEGAPLAAGLVAFGAGMVLASLIPASEREAVAGAKVVDAVKEQGQPLLEEAKGQAQQVAQQVGDAATNAAQQVKDAAASGAEHVRSEGRSAAESVRDEARGEQAP</sequence>
<evidence type="ECO:0000313" key="2">
    <source>
        <dbReference type="EMBL" id="MVQ51567.1"/>
    </source>
</evidence>
<comment type="caution">
    <text evidence="2">The sequence shown here is derived from an EMBL/GenBank/DDBJ whole genome shotgun (WGS) entry which is preliminary data.</text>
</comment>
<dbReference type="Pfam" id="PF12277">
    <property type="entry name" value="DUF3618"/>
    <property type="match status" value="1"/>
</dbReference>
<protein>
    <submittedName>
        <fullName evidence="2">DUF3618 domain-containing protein</fullName>
    </submittedName>
</protein>
<keyword evidence="3" id="KW-1185">Reference proteome</keyword>
<gene>
    <name evidence="2" type="ORF">GON03_20505</name>
</gene>
<evidence type="ECO:0000313" key="3">
    <source>
        <dbReference type="Proteomes" id="UP000473525"/>
    </source>
</evidence>
<feature type="region of interest" description="Disordered" evidence="1">
    <location>
        <begin position="155"/>
        <end position="191"/>
    </location>
</feature>